<name>A0A935W3D2_9PROT</name>
<gene>
    <name evidence="1" type="ORF">IPK02_09895</name>
</gene>
<protein>
    <submittedName>
        <fullName evidence="1">Uncharacterized protein</fullName>
    </submittedName>
</protein>
<dbReference type="EMBL" id="JADJOT010000008">
    <property type="protein sequence ID" value="MBK7954236.1"/>
    <property type="molecule type" value="Genomic_DNA"/>
</dbReference>
<organism evidence="1 2">
    <name type="scientific">Candidatus Accumulibacter affinis</name>
    <dbReference type="NCBI Taxonomy" id="2954384"/>
    <lineage>
        <taxon>Bacteria</taxon>
        <taxon>Pseudomonadati</taxon>
        <taxon>Pseudomonadota</taxon>
        <taxon>Betaproteobacteria</taxon>
        <taxon>Candidatus Accumulibacter</taxon>
    </lineage>
</organism>
<proteinExistence type="predicted"/>
<reference evidence="1 2" key="1">
    <citation type="submission" date="2020-10" db="EMBL/GenBank/DDBJ databases">
        <title>Connecting structure to function with the recovery of over 1000 high-quality activated sludge metagenome-assembled genomes encoding full-length rRNA genes using long-read sequencing.</title>
        <authorList>
            <person name="Singleton C.M."/>
            <person name="Petriglieri F."/>
            <person name="Kristensen J.M."/>
            <person name="Kirkegaard R.H."/>
            <person name="Michaelsen T.Y."/>
            <person name="Andersen M.H."/>
            <person name="Karst S.M."/>
            <person name="Dueholm M.S."/>
            <person name="Nielsen P.H."/>
            <person name="Albertsen M."/>
        </authorList>
    </citation>
    <scope>NUCLEOTIDE SEQUENCE [LARGE SCALE GENOMIC DNA]</scope>
    <source>
        <strain evidence="1">Fred_18-Q3-R57-64_BAT3C.720</strain>
    </source>
</reference>
<sequence>MFAPDEVIELRSFAKGRKRTDAGYFDGEHRQEAAEHAVRLNQCGGAVYVTLNPIDPQLLARYCKRIESGAAATTTDAQVARRRWLLLDFDPTRPTDTSATDAQLDASKAVAETCRQVLHDAAWPDPLQAESGNGFHLLYPLDLPNNTESRDLVKGILVGLAARFDTDQVEVDQSVFNAGRIVKLYGTVATKGDNTPIAPWRLSQLVTTPKRGAVVTGDQLRAWLP</sequence>
<evidence type="ECO:0000313" key="2">
    <source>
        <dbReference type="Proteomes" id="UP000706151"/>
    </source>
</evidence>
<dbReference type="Proteomes" id="UP000706151">
    <property type="component" value="Unassembled WGS sequence"/>
</dbReference>
<accession>A0A935W3D2</accession>
<dbReference type="AlphaFoldDB" id="A0A935W3D2"/>
<evidence type="ECO:0000313" key="1">
    <source>
        <dbReference type="EMBL" id="MBK7954236.1"/>
    </source>
</evidence>
<comment type="caution">
    <text evidence="1">The sequence shown here is derived from an EMBL/GenBank/DDBJ whole genome shotgun (WGS) entry which is preliminary data.</text>
</comment>